<evidence type="ECO:0000256" key="1">
    <source>
        <dbReference type="ARBA" id="ARBA00023002"/>
    </source>
</evidence>
<protein>
    <submittedName>
        <fullName evidence="4">Gfo/Idh/MocA family oxidoreductase</fullName>
    </submittedName>
</protein>
<dbReference type="InterPro" id="IPR055170">
    <property type="entry name" value="GFO_IDH_MocA-like_dom"/>
</dbReference>
<feature type="domain" description="Gfo/Idh/MocA-like oxidoreductase N-terminal" evidence="2">
    <location>
        <begin position="7"/>
        <end position="121"/>
    </location>
</feature>
<dbReference type="SUPFAM" id="SSF51735">
    <property type="entry name" value="NAD(P)-binding Rossmann-fold domains"/>
    <property type="match status" value="1"/>
</dbReference>
<dbReference type="SUPFAM" id="SSF55347">
    <property type="entry name" value="Glyceraldehyde-3-phosphate dehydrogenase-like, C-terminal domain"/>
    <property type="match status" value="1"/>
</dbReference>
<evidence type="ECO:0000313" key="5">
    <source>
        <dbReference type="Proteomes" id="UP000761411"/>
    </source>
</evidence>
<dbReference type="Proteomes" id="UP000761411">
    <property type="component" value="Unassembled WGS sequence"/>
</dbReference>
<accession>A0A944CR84</accession>
<name>A0A944CR84_9BACI</name>
<feature type="domain" description="GFO/IDH/MocA-like oxidoreductase" evidence="3">
    <location>
        <begin position="136"/>
        <end position="269"/>
    </location>
</feature>
<gene>
    <name evidence="4" type="ORF">DYI25_18050</name>
</gene>
<dbReference type="InterPro" id="IPR036291">
    <property type="entry name" value="NAD(P)-bd_dom_sf"/>
</dbReference>
<dbReference type="PANTHER" id="PTHR43818">
    <property type="entry name" value="BCDNA.GH03377"/>
    <property type="match status" value="1"/>
</dbReference>
<dbReference type="AlphaFoldDB" id="A0A944CR84"/>
<sequence>MVFLEKFRVGIIGTGFGARVHAPMMDHHEGFEVVAISSVSRGNIEEARNASGIENIYTDWRQMLEQETLDLVVVASAVHLHKEMVVTAFEKGVHVVCEKPMALDDSEAKEMISARDKAGKLGLINHEFRFLPARTKVKEIMEGGKLGEILHVRYQCSFANYTGLISKPRGWLGQEEKGGGMLGAIGSHMTDALQWWLNSTFKEVFAQLPVHIPTQTDDNGNVEHRTADDAFQIIGTLKTGTTVTLELISAARQTDHTWRLEIYGTEGTLVMLDDKKVLLSAESSPFEAVELVPNIEAPSTMPQIAARYYNGFQRALDALHETLVSGKKHPYLADFEQGHATQKVLDAVRTSASEGIKVEVK</sequence>
<dbReference type="InterPro" id="IPR050463">
    <property type="entry name" value="Gfo/Idh/MocA_oxidrdct_glycsds"/>
</dbReference>
<dbReference type="GO" id="GO:0016491">
    <property type="term" value="F:oxidoreductase activity"/>
    <property type="evidence" value="ECO:0007669"/>
    <property type="project" value="UniProtKB-KW"/>
</dbReference>
<proteinExistence type="predicted"/>
<dbReference type="Gene3D" id="3.30.360.10">
    <property type="entry name" value="Dihydrodipicolinate Reductase, domain 2"/>
    <property type="match status" value="1"/>
</dbReference>
<reference evidence="4 5" key="1">
    <citation type="journal article" date="2021" name="Microorganisms">
        <title>Bacterial Dimethylsulfoniopropionate Biosynthesis in the East China Sea.</title>
        <authorList>
            <person name="Liu J."/>
            <person name="Zhang Y."/>
            <person name="Liu J."/>
            <person name="Zhong H."/>
            <person name="Williams B.T."/>
            <person name="Zheng Y."/>
            <person name="Curson A.R.J."/>
            <person name="Sun C."/>
            <person name="Sun H."/>
            <person name="Song D."/>
            <person name="Wagner Mackenzie B."/>
            <person name="Bermejo Martinez A."/>
            <person name="Todd J.D."/>
            <person name="Zhang X.H."/>
        </authorList>
    </citation>
    <scope>NUCLEOTIDE SEQUENCE [LARGE SCALE GENOMIC DNA]</scope>
    <source>
        <strain evidence="4 5">ESS08</strain>
    </source>
</reference>
<dbReference type="EMBL" id="QTKX01000003">
    <property type="protein sequence ID" value="MBS8266328.1"/>
    <property type="molecule type" value="Genomic_DNA"/>
</dbReference>
<dbReference type="GO" id="GO:0000166">
    <property type="term" value="F:nucleotide binding"/>
    <property type="evidence" value="ECO:0007669"/>
    <property type="project" value="InterPro"/>
</dbReference>
<keyword evidence="5" id="KW-1185">Reference proteome</keyword>
<evidence type="ECO:0000259" key="2">
    <source>
        <dbReference type="Pfam" id="PF01408"/>
    </source>
</evidence>
<dbReference type="Pfam" id="PF01408">
    <property type="entry name" value="GFO_IDH_MocA"/>
    <property type="match status" value="1"/>
</dbReference>
<organism evidence="4 5">
    <name type="scientific">Mesobacillus boroniphilus</name>
    <dbReference type="NCBI Taxonomy" id="308892"/>
    <lineage>
        <taxon>Bacteria</taxon>
        <taxon>Bacillati</taxon>
        <taxon>Bacillota</taxon>
        <taxon>Bacilli</taxon>
        <taxon>Bacillales</taxon>
        <taxon>Bacillaceae</taxon>
        <taxon>Mesobacillus</taxon>
    </lineage>
</organism>
<comment type="caution">
    <text evidence="4">The sequence shown here is derived from an EMBL/GenBank/DDBJ whole genome shotgun (WGS) entry which is preliminary data.</text>
</comment>
<dbReference type="Gene3D" id="3.40.50.720">
    <property type="entry name" value="NAD(P)-binding Rossmann-like Domain"/>
    <property type="match status" value="1"/>
</dbReference>
<evidence type="ECO:0000313" key="4">
    <source>
        <dbReference type="EMBL" id="MBS8266328.1"/>
    </source>
</evidence>
<dbReference type="PANTHER" id="PTHR43818:SF11">
    <property type="entry name" value="BCDNA.GH03377"/>
    <property type="match status" value="1"/>
</dbReference>
<evidence type="ECO:0000259" key="3">
    <source>
        <dbReference type="Pfam" id="PF22725"/>
    </source>
</evidence>
<dbReference type="Pfam" id="PF22725">
    <property type="entry name" value="GFO_IDH_MocA_C3"/>
    <property type="match status" value="1"/>
</dbReference>
<keyword evidence="1" id="KW-0560">Oxidoreductase</keyword>
<dbReference type="InterPro" id="IPR000683">
    <property type="entry name" value="Gfo/Idh/MocA-like_OxRdtase_N"/>
</dbReference>